<proteinExistence type="predicted"/>
<evidence type="ECO:0000256" key="1">
    <source>
        <dbReference type="ARBA" id="ARBA00004123"/>
    </source>
</evidence>
<dbReference type="InterPro" id="IPR015943">
    <property type="entry name" value="WD40/YVTN_repeat-like_dom_sf"/>
</dbReference>
<feature type="region of interest" description="Disordered" evidence="6">
    <location>
        <begin position="316"/>
        <end position="432"/>
    </location>
</feature>
<evidence type="ECO:0000256" key="4">
    <source>
        <dbReference type="ARBA" id="ARBA00023242"/>
    </source>
</evidence>
<accession>A0A9Q0AMW7</accession>
<dbReference type="InterPro" id="IPR036322">
    <property type="entry name" value="WD40_repeat_dom_sf"/>
</dbReference>
<dbReference type="Proteomes" id="UP000829685">
    <property type="component" value="Unassembled WGS sequence"/>
</dbReference>
<reference evidence="7" key="1">
    <citation type="submission" date="2021-03" db="EMBL/GenBank/DDBJ databases">
        <title>Revisited historic fungal species revealed as producer of novel bioactive compounds through whole genome sequencing and comparative genomics.</title>
        <authorList>
            <person name="Vignolle G.A."/>
            <person name="Hochenegger N."/>
            <person name="Mach R.L."/>
            <person name="Mach-Aigner A.R."/>
            <person name="Javad Rahimi M."/>
            <person name="Salim K.A."/>
            <person name="Chan C.M."/>
            <person name="Lim L.B.L."/>
            <person name="Cai F."/>
            <person name="Druzhinina I.S."/>
            <person name="U'Ren J.M."/>
            <person name="Derntl C."/>
        </authorList>
    </citation>
    <scope>NUCLEOTIDE SEQUENCE</scope>
    <source>
        <strain evidence="7">TUCIM 5799</strain>
    </source>
</reference>
<dbReference type="Gene3D" id="1.20.960.30">
    <property type="match status" value="1"/>
</dbReference>
<protein>
    <submittedName>
        <fullName evidence="7">Uncharacterized protein</fullName>
    </submittedName>
</protein>
<keyword evidence="3" id="KW-0677">Repeat</keyword>
<evidence type="ECO:0000256" key="2">
    <source>
        <dbReference type="ARBA" id="ARBA00022574"/>
    </source>
</evidence>
<dbReference type="AlphaFoldDB" id="A0A9Q0AMW7"/>
<keyword evidence="2 5" id="KW-0853">WD repeat</keyword>
<dbReference type="PROSITE" id="PS50896">
    <property type="entry name" value="LISH"/>
    <property type="match status" value="1"/>
</dbReference>
<dbReference type="GO" id="GO:0034967">
    <property type="term" value="C:Set3 complex"/>
    <property type="evidence" value="ECO:0007669"/>
    <property type="project" value="TreeGrafter"/>
</dbReference>
<dbReference type="InterPro" id="IPR019775">
    <property type="entry name" value="WD40_repeat_CS"/>
</dbReference>
<dbReference type="PROSITE" id="PS50082">
    <property type="entry name" value="WD_REPEATS_2"/>
    <property type="match status" value="1"/>
</dbReference>
<comment type="subcellular location">
    <subcellularLocation>
        <location evidence="1">Nucleus</location>
    </subcellularLocation>
</comment>
<dbReference type="GO" id="GO:0003714">
    <property type="term" value="F:transcription corepressor activity"/>
    <property type="evidence" value="ECO:0007669"/>
    <property type="project" value="InterPro"/>
</dbReference>
<dbReference type="Pfam" id="PF00400">
    <property type="entry name" value="WD40"/>
    <property type="match status" value="1"/>
</dbReference>
<evidence type="ECO:0000313" key="7">
    <source>
        <dbReference type="EMBL" id="KAI1873337.1"/>
    </source>
</evidence>
<dbReference type="PANTHER" id="PTHR22846:SF2">
    <property type="entry name" value="F-BOX-LIKE_WD REPEAT-CONTAINING PROTEIN EBI"/>
    <property type="match status" value="1"/>
</dbReference>
<sequence>MLGGHKLWVDDDRYFACGGLEVPACSVLQMDPREGSLCQLVPRAQTSTGWTHNEKIKLITAAARLGEAVLAPNTHWTWRSAPCVLMAVEDTAVHPSIWPVLGPPEPSTLIDLHGLRLPSLIHVFFPFSTSSDFNVHARLIIPESLSRATEPARRRSGFDFASLSSGPKCEPTMKEHLDSDRVNFLIWRYLIEGNYRETAVKFQKEWHKEQPHRQLDFARHVQSHALVNVLNKGLIYNSLEREYAQQRDMEAESVRAQCEWRQQTCFHRIARIQIQIQPSSGGEALTEAVQVPQENAAALAEAMQLGVFGPLQARPLQHEQQQQQQQQPQPPEEKEHDPEEDAEGEVETIEDLENSRKRQLDRPQQPQLNGGSPAKRPRLSNGYENGVDAATDPMELDGQHGGSDNHAYPSPLEGEQAPTPIPRTDGPDQGTQVDKVQELTTQTIFIPLGAEESSALSSPSTASRNQGENAPVLLHCQWNPRDATILAAGGTDALARIWTISRATTADPTLDPASNHVNGTIPPFHSVVGDDINPKSNVTAMAWNADGTTLAVATDSDTKGRISLWSADGAPVGQFEVPEAPIIKLRWSPNNAAILCIAPENDGILVTVYHALTSNSISHVLPDHTDLDAAWLSESEIILCGGQVLTLLKCETNGIVESPRKFETREGDSLSQVQFDSMSTLLATCSERGFVDIWDASGKRRDIKAHDGAVTALAWQPLPQQPAAEEERLIASGGEDGAIFIWNARSTDNKPKCSMTMDEPIVALSFTPDGAFIAGATHERILIWKVGDHSIPRASWNRSPHPGWLSPRDNAETEMEEEHCLCWDATGQRLAFGVNSRLAIINFR</sequence>
<name>A0A9Q0AMW7_9PEZI</name>
<dbReference type="GO" id="GO:0006357">
    <property type="term" value="P:regulation of transcription by RNA polymerase II"/>
    <property type="evidence" value="ECO:0007669"/>
    <property type="project" value="TreeGrafter"/>
</dbReference>
<dbReference type="PANTHER" id="PTHR22846">
    <property type="entry name" value="WD40 REPEAT PROTEIN"/>
    <property type="match status" value="1"/>
</dbReference>
<comment type="caution">
    <text evidence="7">The sequence shown here is derived from an EMBL/GenBank/DDBJ whole genome shotgun (WGS) entry which is preliminary data.</text>
</comment>
<dbReference type="PROSITE" id="PS00678">
    <property type="entry name" value="WD_REPEATS_1"/>
    <property type="match status" value="1"/>
</dbReference>
<evidence type="ECO:0000313" key="8">
    <source>
        <dbReference type="Proteomes" id="UP000829685"/>
    </source>
</evidence>
<dbReference type="PROSITE" id="PS50294">
    <property type="entry name" value="WD_REPEATS_REGION"/>
    <property type="match status" value="1"/>
</dbReference>
<dbReference type="EMBL" id="JAFIMR010000010">
    <property type="protein sequence ID" value="KAI1873337.1"/>
    <property type="molecule type" value="Genomic_DNA"/>
</dbReference>
<evidence type="ECO:0000256" key="3">
    <source>
        <dbReference type="ARBA" id="ARBA00022737"/>
    </source>
</evidence>
<dbReference type="InterPro" id="IPR006594">
    <property type="entry name" value="LisH"/>
</dbReference>
<feature type="compositionally biased region" description="Low complexity" evidence="6">
    <location>
        <begin position="318"/>
        <end position="327"/>
    </location>
</feature>
<dbReference type="SUPFAM" id="SSF50978">
    <property type="entry name" value="WD40 repeat-like"/>
    <property type="match status" value="1"/>
</dbReference>
<dbReference type="Gene3D" id="2.130.10.10">
    <property type="entry name" value="YVTN repeat-like/Quinoprotein amine dehydrogenase"/>
    <property type="match status" value="1"/>
</dbReference>
<dbReference type="Pfam" id="PF08513">
    <property type="entry name" value="LisH"/>
    <property type="match status" value="1"/>
</dbReference>
<organism evidence="7 8">
    <name type="scientific">Neoarthrinium moseri</name>
    <dbReference type="NCBI Taxonomy" id="1658444"/>
    <lineage>
        <taxon>Eukaryota</taxon>
        <taxon>Fungi</taxon>
        <taxon>Dikarya</taxon>
        <taxon>Ascomycota</taxon>
        <taxon>Pezizomycotina</taxon>
        <taxon>Sordariomycetes</taxon>
        <taxon>Xylariomycetidae</taxon>
        <taxon>Amphisphaeriales</taxon>
        <taxon>Apiosporaceae</taxon>
        <taxon>Neoarthrinium</taxon>
    </lineage>
</organism>
<gene>
    <name evidence="7" type="ORF">JX265_004959</name>
</gene>
<evidence type="ECO:0000256" key="6">
    <source>
        <dbReference type="SAM" id="MobiDB-lite"/>
    </source>
</evidence>
<feature type="repeat" description="WD" evidence="5">
    <location>
        <begin position="703"/>
        <end position="752"/>
    </location>
</feature>
<dbReference type="InterPro" id="IPR001680">
    <property type="entry name" value="WD40_rpt"/>
</dbReference>
<dbReference type="SMART" id="SM00320">
    <property type="entry name" value="WD40"/>
    <property type="match status" value="7"/>
</dbReference>
<keyword evidence="8" id="KW-1185">Reference proteome</keyword>
<feature type="compositionally biased region" description="Acidic residues" evidence="6">
    <location>
        <begin position="338"/>
        <end position="352"/>
    </location>
</feature>
<evidence type="ECO:0000256" key="5">
    <source>
        <dbReference type="PROSITE-ProRule" id="PRU00221"/>
    </source>
</evidence>
<dbReference type="InterPro" id="IPR045183">
    <property type="entry name" value="Ebi-like"/>
</dbReference>
<keyword evidence="4" id="KW-0539">Nucleus</keyword>